<feature type="compositionally biased region" description="Basic residues" evidence="4">
    <location>
        <begin position="302"/>
        <end position="311"/>
    </location>
</feature>
<feature type="compositionally biased region" description="Polar residues" evidence="4">
    <location>
        <begin position="412"/>
        <end position="425"/>
    </location>
</feature>
<comment type="similarity">
    <text evidence="2">Belongs to the GRF family.</text>
</comment>
<dbReference type="EMBL" id="JBHFFA010000008">
    <property type="protein sequence ID" value="KAL2610539.1"/>
    <property type="molecule type" value="Genomic_DNA"/>
</dbReference>
<evidence type="ECO:0000256" key="1">
    <source>
        <dbReference type="ARBA" id="ARBA00004123"/>
    </source>
</evidence>
<feature type="compositionally biased region" description="Low complexity" evidence="4">
    <location>
        <begin position="780"/>
        <end position="794"/>
    </location>
</feature>
<dbReference type="Pfam" id="PF08879">
    <property type="entry name" value="WRC"/>
    <property type="match status" value="1"/>
</dbReference>
<feature type="compositionally biased region" description="Low complexity" evidence="4">
    <location>
        <begin position="651"/>
        <end position="668"/>
    </location>
</feature>
<dbReference type="PROSITE" id="PS51667">
    <property type="entry name" value="WRC"/>
    <property type="match status" value="1"/>
</dbReference>
<feature type="region of interest" description="Disordered" evidence="4">
    <location>
        <begin position="33"/>
        <end position="55"/>
    </location>
</feature>
<dbReference type="PANTHER" id="PTHR31602:SF8">
    <property type="entry name" value="GROWTH-REGULATING FACTOR 5"/>
    <property type="match status" value="1"/>
</dbReference>
<dbReference type="AlphaFoldDB" id="A0ABD1XNL1"/>
<feature type="region of interest" description="Disordered" evidence="4">
    <location>
        <begin position="595"/>
        <end position="668"/>
    </location>
</feature>
<dbReference type="GO" id="GO:0005634">
    <property type="term" value="C:nucleus"/>
    <property type="evidence" value="ECO:0007669"/>
    <property type="project" value="UniProtKB-SubCell"/>
</dbReference>
<evidence type="ECO:0000256" key="2">
    <source>
        <dbReference type="ARBA" id="ARBA00008122"/>
    </source>
</evidence>
<gene>
    <name evidence="7" type="ORF">R1flu_029112</name>
</gene>
<dbReference type="Proteomes" id="UP001605036">
    <property type="component" value="Unassembled WGS sequence"/>
</dbReference>
<feature type="compositionally biased region" description="Polar residues" evidence="4">
    <location>
        <begin position="630"/>
        <end position="650"/>
    </location>
</feature>
<evidence type="ECO:0000313" key="7">
    <source>
        <dbReference type="EMBL" id="KAL2610539.1"/>
    </source>
</evidence>
<dbReference type="InterPro" id="IPR014977">
    <property type="entry name" value="WRC_dom"/>
</dbReference>
<proteinExistence type="inferred from homology"/>
<evidence type="ECO:0000256" key="3">
    <source>
        <dbReference type="ARBA" id="ARBA00023242"/>
    </source>
</evidence>
<reference evidence="7 8" key="1">
    <citation type="submission" date="2024-09" db="EMBL/GenBank/DDBJ databases">
        <title>Chromosome-scale assembly of Riccia fluitans.</title>
        <authorList>
            <person name="Paukszto L."/>
            <person name="Sawicki J."/>
            <person name="Karawczyk K."/>
            <person name="Piernik-Szablinska J."/>
            <person name="Szczecinska M."/>
            <person name="Mazdziarz M."/>
        </authorList>
    </citation>
    <scope>NUCLEOTIDE SEQUENCE [LARGE SCALE GENOMIC DNA]</scope>
    <source>
        <strain evidence="7">Rf_01</strain>
        <tissue evidence="7">Aerial parts of the thallus</tissue>
    </source>
</reference>
<dbReference type="InterPro" id="IPR031137">
    <property type="entry name" value="GRF"/>
</dbReference>
<dbReference type="InterPro" id="IPR014978">
    <property type="entry name" value="Gln-Leu-Gln_QLQ"/>
</dbReference>
<feature type="compositionally biased region" description="Basic and acidic residues" evidence="4">
    <location>
        <begin position="597"/>
        <end position="607"/>
    </location>
</feature>
<keyword evidence="3" id="KW-0539">Nucleus</keyword>
<dbReference type="PROSITE" id="PS51666">
    <property type="entry name" value="QLQ"/>
    <property type="match status" value="1"/>
</dbReference>
<feature type="region of interest" description="Disordered" evidence="4">
    <location>
        <begin position="463"/>
        <end position="527"/>
    </location>
</feature>
<keyword evidence="8" id="KW-1185">Reference proteome</keyword>
<dbReference type="SMART" id="SM00951">
    <property type="entry name" value="QLQ"/>
    <property type="match status" value="1"/>
</dbReference>
<evidence type="ECO:0000259" key="6">
    <source>
        <dbReference type="PROSITE" id="PS51667"/>
    </source>
</evidence>
<protein>
    <recommendedName>
        <fullName evidence="9">Growth-regulating factor</fullName>
    </recommendedName>
</protein>
<sequence length="845" mass="88543">MDFSHSSASAALTSSNALGYSERPLSSLSSDIADHRSRMPNHHNMPPTSAVGSMSPGLNPLKQCRSDMELDSRDDRRGPMKLARTDSFTCRQSDLKMHMGGGSPGASLVRSNSISDGRLQGCSPTNSCASDGALLGSDATVVSDSRQLMRSDSVVSAPAYPGSQQRSPLAYHHQSYHYKPAGNSLNMGREGVGHMSMQNISSARAPFTTGQWAELEHQALIFKYMMAGVNVPPDLLNPIRKSVAAMNGLTSPHHAANMGWGAFHLGVASNADPEPGRCRRTDGKKWRCSRDVVPDQKYCERHMHRGRHRARKPTDGQTTSTSPAATASSAAAAAAAANSSSMNAAANRGVHGGSNNLGGPHSNLSSPTISPASSQAGGGGGGQQQQQQQSLGMKSYGSNHSGATAGSMPMGGTSNSSGGSQFQLPLQSGASAVGNKDYRYMNGITPKQELGMGPEQLLFSETSGSVSRLGGGGEDSPSMSNLSRLSSVSNNNNNNNHWQSLSSNNNKVPQPKSASGGNTPSSSSLLHYTTSPQMRSLLGGQDFGLMPTETTGNQQVNLSMQQQQQQHSFLNNGYNGGGGNVETVSVVREPEGQPLRHFFDDWPRSTRGDPSAALSWSDVEEERSNNNRSCNASTTQLSISIPVTSSDFPTNNSNASSSSPPRGKLSSLSPLKLSIMSTSRTPGEEMHQVSSAGDPTHMGLGVGRIRQSTWFPVSWEVPAAVGGPLAEVLQSSTPRSGGGGCQTNKSSCLNLLCDGWDSSPRDSPRMASPTGVLQKATFGGSSFSDSSCSSGGSSPRTLINSESLPNSITTTAGVGQLSSSSSSEQQQLSLHNSCTSSPILVTCSR</sequence>
<comment type="caution">
    <text evidence="7">The sequence shown here is derived from an EMBL/GenBank/DDBJ whole genome shotgun (WGS) entry which is preliminary data.</text>
</comment>
<feature type="domain" description="WRC" evidence="6">
    <location>
        <begin position="272"/>
        <end position="316"/>
    </location>
</feature>
<evidence type="ECO:0008006" key="9">
    <source>
        <dbReference type="Google" id="ProtNLM"/>
    </source>
</evidence>
<feature type="region of interest" description="Disordered" evidence="4">
    <location>
        <begin position="345"/>
        <end position="425"/>
    </location>
</feature>
<feature type="compositionally biased region" description="Polar residues" evidence="4">
    <location>
        <begin position="362"/>
        <end position="371"/>
    </location>
</feature>
<dbReference type="PANTHER" id="PTHR31602">
    <property type="entry name" value="GROWTH-REGULATING FACTOR 5"/>
    <property type="match status" value="1"/>
</dbReference>
<name>A0ABD1XNL1_9MARC</name>
<evidence type="ECO:0000256" key="4">
    <source>
        <dbReference type="SAM" id="MobiDB-lite"/>
    </source>
</evidence>
<evidence type="ECO:0000313" key="8">
    <source>
        <dbReference type="Proteomes" id="UP001605036"/>
    </source>
</evidence>
<organism evidence="7 8">
    <name type="scientific">Riccia fluitans</name>
    <dbReference type="NCBI Taxonomy" id="41844"/>
    <lineage>
        <taxon>Eukaryota</taxon>
        <taxon>Viridiplantae</taxon>
        <taxon>Streptophyta</taxon>
        <taxon>Embryophyta</taxon>
        <taxon>Marchantiophyta</taxon>
        <taxon>Marchantiopsida</taxon>
        <taxon>Marchantiidae</taxon>
        <taxon>Marchantiales</taxon>
        <taxon>Ricciaceae</taxon>
        <taxon>Riccia</taxon>
    </lineage>
</organism>
<comment type="subcellular location">
    <subcellularLocation>
        <location evidence="1">Nucleus</location>
    </subcellularLocation>
</comment>
<feature type="region of interest" description="Disordered" evidence="4">
    <location>
        <begin position="299"/>
        <end position="331"/>
    </location>
</feature>
<feature type="compositionally biased region" description="Low complexity" evidence="4">
    <location>
        <begin position="318"/>
        <end position="331"/>
    </location>
</feature>
<feature type="compositionally biased region" description="Polar residues" evidence="4">
    <location>
        <begin position="795"/>
        <end position="804"/>
    </location>
</feature>
<feature type="region of interest" description="Disordered" evidence="4">
    <location>
        <begin position="780"/>
        <end position="804"/>
    </location>
</feature>
<dbReference type="Pfam" id="PF08880">
    <property type="entry name" value="QLQ"/>
    <property type="match status" value="1"/>
</dbReference>
<feature type="domain" description="QLQ" evidence="5">
    <location>
        <begin position="206"/>
        <end position="241"/>
    </location>
</feature>
<accession>A0ABD1XNL1</accession>
<evidence type="ECO:0000259" key="5">
    <source>
        <dbReference type="PROSITE" id="PS51666"/>
    </source>
</evidence>
<feature type="compositionally biased region" description="Low complexity" evidence="4">
    <location>
        <begin position="476"/>
        <end position="506"/>
    </location>
</feature>